<evidence type="ECO:0000313" key="3">
    <source>
        <dbReference type="Proteomes" id="UP000515917"/>
    </source>
</evidence>
<sequence length="233" mass="24304">MKKSLKMALLAAAMGLAVPAVQASLINFDALKGDIFQGGELFNADPQFSFKVLGNGLAGAIATSSTCAVLDCPANNNTPYYLGLNDGGLSISNQNGFKLSSFSSSFASPVSVGIPFTVANLIVNGTGLGGETFSDSFTLPGQNTNGKWSFSDFKYTASNRVFKEISFAACLTTTAGECVLFGNNQAQFGLDNINVTAVPEPAEWLLMALGLASISMVIRRRNKAQNNSAGIAS</sequence>
<gene>
    <name evidence="2" type="ORF">C1H71_04275</name>
</gene>
<keyword evidence="1" id="KW-0732">Signal</keyword>
<evidence type="ECO:0000256" key="1">
    <source>
        <dbReference type="SAM" id="SignalP"/>
    </source>
</evidence>
<feature type="chain" id="PRO_5029019262" description="PEP-CTERM protein-sorting domain-containing protein" evidence="1">
    <location>
        <begin position="24"/>
        <end position="233"/>
    </location>
</feature>
<dbReference type="EMBL" id="CP025781">
    <property type="protein sequence ID" value="QBC42843.1"/>
    <property type="molecule type" value="Genomic_DNA"/>
</dbReference>
<evidence type="ECO:0000313" key="2">
    <source>
        <dbReference type="EMBL" id="QBC42843.1"/>
    </source>
</evidence>
<evidence type="ECO:0008006" key="4">
    <source>
        <dbReference type="Google" id="ProtNLM"/>
    </source>
</evidence>
<keyword evidence="3" id="KW-1185">Reference proteome</keyword>
<dbReference type="KEGG" id="ifl:C1H71_04275"/>
<dbReference type="AlphaFoldDB" id="A0A7G3G741"/>
<accession>A0A7G3G741</accession>
<reference evidence="2 3" key="1">
    <citation type="submission" date="2018-01" db="EMBL/GenBank/DDBJ databases">
        <title>Genome sequence of Iodobacter sp. strain PCH194 isolated from Indian Trans-Himalaya.</title>
        <authorList>
            <person name="Kumar V."/>
            <person name="Thakur V."/>
            <person name="Kumar S."/>
            <person name="Singh D."/>
        </authorList>
    </citation>
    <scope>NUCLEOTIDE SEQUENCE [LARGE SCALE GENOMIC DNA]</scope>
    <source>
        <strain evidence="2 3">PCH194</strain>
    </source>
</reference>
<dbReference type="Proteomes" id="UP000515917">
    <property type="component" value="Chromosome"/>
</dbReference>
<organism evidence="2 3">
    <name type="scientific">Iodobacter fluviatilis</name>
    <dbReference type="NCBI Taxonomy" id="537"/>
    <lineage>
        <taxon>Bacteria</taxon>
        <taxon>Pseudomonadati</taxon>
        <taxon>Pseudomonadota</taxon>
        <taxon>Betaproteobacteria</taxon>
        <taxon>Neisseriales</taxon>
        <taxon>Chitinibacteraceae</taxon>
        <taxon>Iodobacter</taxon>
    </lineage>
</organism>
<dbReference type="RefSeq" id="WP_130105457.1">
    <property type="nucleotide sequence ID" value="NZ_CP025781.1"/>
</dbReference>
<dbReference type="NCBIfam" id="NF038120">
    <property type="entry name" value="PEP_CTERM_QFxxD"/>
    <property type="match status" value="1"/>
</dbReference>
<dbReference type="NCBIfam" id="TIGR02595">
    <property type="entry name" value="PEP_CTERM"/>
    <property type="match status" value="1"/>
</dbReference>
<proteinExistence type="predicted"/>
<feature type="signal peptide" evidence="1">
    <location>
        <begin position="1"/>
        <end position="23"/>
    </location>
</feature>
<protein>
    <recommendedName>
        <fullName evidence="4">PEP-CTERM protein-sorting domain-containing protein</fullName>
    </recommendedName>
</protein>
<name>A0A7G3G741_9NEIS</name>
<dbReference type="InterPro" id="IPR013424">
    <property type="entry name" value="Ice-binding_C"/>
</dbReference>